<evidence type="ECO:0000256" key="2">
    <source>
        <dbReference type="ARBA" id="ARBA00022617"/>
    </source>
</evidence>
<dbReference type="GO" id="GO:0019825">
    <property type="term" value="F:oxygen binding"/>
    <property type="evidence" value="ECO:0007669"/>
    <property type="project" value="InterPro"/>
</dbReference>
<comment type="similarity">
    <text evidence="5">Belongs to the truncated hemoglobin family. Group II subfamily.</text>
</comment>
<dbReference type="Pfam" id="PF01152">
    <property type="entry name" value="Bac_globin"/>
    <property type="match status" value="1"/>
</dbReference>
<accession>A0A0K6HZN2</accession>
<dbReference type="GO" id="GO:0046872">
    <property type="term" value="F:metal ion binding"/>
    <property type="evidence" value="ECO:0007669"/>
    <property type="project" value="UniProtKB-KW"/>
</dbReference>
<feature type="region of interest" description="Disordered" evidence="6">
    <location>
        <begin position="1"/>
        <end position="22"/>
    </location>
</feature>
<evidence type="ECO:0000256" key="5">
    <source>
        <dbReference type="ARBA" id="ARBA00034496"/>
    </source>
</evidence>
<dbReference type="GO" id="GO:0020037">
    <property type="term" value="F:heme binding"/>
    <property type="evidence" value="ECO:0007669"/>
    <property type="project" value="InterPro"/>
</dbReference>
<dbReference type="InterPro" id="IPR012292">
    <property type="entry name" value="Globin/Proto"/>
</dbReference>
<dbReference type="PANTHER" id="PTHR47366">
    <property type="entry name" value="TWO-ON-TWO HEMOGLOBIN-3"/>
    <property type="match status" value="1"/>
</dbReference>
<dbReference type="GO" id="GO:0005344">
    <property type="term" value="F:oxygen carrier activity"/>
    <property type="evidence" value="ECO:0007669"/>
    <property type="project" value="InterPro"/>
</dbReference>
<dbReference type="RefSeq" id="WP_055450249.1">
    <property type="nucleotide sequence ID" value="NZ_CYHF01000004.1"/>
</dbReference>
<dbReference type="Proteomes" id="UP000183649">
    <property type="component" value="Unassembled WGS sequence"/>
</dbReference>
<dbReference type="SUPFAM" id="SSF46458">
    <property type="entry name" value="Globin-like"/>
    <property type="match status" value="1"/>
</dbReference>
<evidence type="ECO:0000256" key="3">
    <source>
        <dbReference type="ARBA" id="ARBA00022723"/>
    </source>
</evidence>
<dbReference type="InterPro" id="IPR044203">
    <property type="entry name" value="GlbO/GLB3-like"/>
</dbReference>
<dbReference type="InterPro" id="IPR009050">
    <property type="entry name" value="Globin-like_sf"/>
</dbReference>
<evidence type="ECO:0000256" key="6">
    <source>
        <dbReference type="SAM" id="MobiDB-lite"/>
    </source>
</evidence>
<keyword evidence="1" id="KW-0813">Transport</keyword>
<dbReference type="PANTHER" id="PTHR47366:SF1">
    <property type="entry name" value="TWO-ON-TWO HEMOGLOBIN-3"/>
    <property type="match status" value="1"/>
</dbReference>
<dbReference type="Gene3D" id="1.10.490.10">
    <property type="entry name" value="Globins"/>
    <property type="match status" value="1"/>
</dbReference>
<organism evidence="7 8">
    <name type="scientific">Thiomonas bhubaneswarensis</name>
    <dbReference type="NCBI Taxonomy" id="339866"/>
    <lineage>
        <taxon>Bacteria</taxon>
        <taxon>Pseudomonadati</taxon>
        <taxon>Pseudomonadota</taxon>
        <taxon>Betaproteobacteria</taxon>
        <taxon>Burkholderiales</taxon>
        <taxon>Thiomonas</taxon>
    </lineage>
</organism>
<dbReference type="InterPro" id="IPR001486">
    <property type="entry name" value="Hemoglobin_trunc"/>
</dbReference>
<keyword evidence="3" id="KW-0479">Metal-binding</keyword>
<keyword evidence="2" id="KW-0349">Heme</keyword>
<dbReference type="EMBL" id="CYHF01000004">
    <property type="protein sequence ID" value="CUA96335.1"/>
    <property type="molecule type" value="Genomic_DNA"/>
</dbReference>
<gene>
    <name evidence="7" type="ORF">Ga0061069_10495</name>
</gene>
<dbReference type="CDD" id="cd14773">
    <property type="entry name" value="TrHb2_PhHbO-like_O"/>
    <property type="match status" value="1"/>
</dbReference>
<protein>
    <submittedName>
        <fullName evidence="7">Truncated hemoglobin YjbI</fullName>
    </submittedName>
</protein>
<keyword evidence="4" id="KW-0408">Iron</keyword>
<dbReference type="OrthoDB" id="9790913at2"/>
<sequence length="155" mass="17855">MSETIAIMPESTTPETRVDTPYQRLGGEEGVRQLVDHFYDLMELEPKYTELRAMHPTTSEHTREKLYLFLSGWLGGPDLYSPKYGHPRLRMRHFPYAIGTKERDDWMECMVQTLNEVVQDPVLRCQLHEAFAGTADWMRNKAESGNMPAGNVVHA</sequence>
<reference evidence="8" key="1">
    <citation type="submission" date="2015-08" db="EMBL/GenBank/DDBJ databases">
        <authorList>
            <person name="Varghese N."/>
        </authorList>
    </citation>
    <scope>NUCLEOTIDE SEQUENCE [LARGE SCALE GENOMIC DNA]</scope>
    <source>
        <strain evidence="8">DSM 18181</strain>
    </source>
</reference>
<evidence type="ECO:0000256" key="1">
    <source>
        <dbReference type="ARBA" id="ARBA00022448"/>
    </source>
</evidence>
<proteinExistence type="inferred from homology"/>
<keyword evidence="8" id="KW-1185">Reference proteome</keyword>
<dbReference type="AlphaFoldDB" id="A0A0K6HZN2"/>
<name>A0A0K6HZN2_9BURK</name>
<evidence type="ECO:0000313" key="8">
    <source>
        <dbReference type="Proteomes" id="UP000183649"/>
    </source>
</evidence>
<evidence type="ECO:0000313" key="7">
    <source>
        <dbReference type="EMBL" id="CUA96335.1"/>
    </source>
</evidence>
<evidence type="ECO:0000256" key="4">
    <source>
        <dbReference type="ARBA" id="ARBA00023004"/>
    </source>
</evidence>
<dbReference type="STRING" id="339866.GCA_001418255_01328"/>